<dbReference type="Proteomes" id="UP000332933">
    <property type="component" value="Unassembled WGS sequence"/>
</dbReference>
<sequence length="452" mass="49451">MDGPNDAAVVDILIPSTLELTYVRFPSQPSDVFRAYVSGHALPCYIWLESRVAQTQWWCCVKSMDDHVQGGVDAVKLPPDFVLESLERALRTLHANTTGNDGSMPSHAAVNCWAVRGDMVLVLTASDAPNHNAPNHTATYAFYLTARVLSLQGVLQARLRAVEEKLADHLQSHLQAPLNATRGRQPKVEPLVAAKVEPPQAPHRTRAATKRTAQPEASDDDDVTEVAPMPCPPRRRRKNELKAATSPRPRGSGAAGKKKAVNVPASQMPSTPPPMTISHPDLDAHLGLPTSPPPPDDLAWRHSLAQGSYVDCLDSLGHWNECIVASVKEDDVTLHFLGWCKSWDTTYARFSQSIQPLHSHSAKWRWQLRPGSVVEYCPSGEMAKLRAWKAAEVVATVASAQRPTRYVDSTLQHLGPDAAVELRVRGSLAGDKGSHKVDACSELICWPSTHLK</sequence>
<accession>A0A485LPS4</accession>
<dbReference type="OrthoDB" id="10678079at2759"/>
<protein>
    <submittedName>
        <fullName evidence="3">Aste57867_24106 protein</fullName>
    </submittedName>
</protein>
<dbReference type="EMBL" id="CAADRA010007380">
    <property type="protein sequence ID" value="VFU00748.1"/>
    <property type="molecule type" value="Genomic_DNA"/>
</dbReference>
<evidence type="ECO:0000256" key="1">
    <source>
        <dbReference type="SAM" id="MobiDB-lite"/>
    </source>
</evidence>
<dbReference type="AlphaFoldDB" id="A0A485LPS4"/>
<evidence type="ECO:0000313" key="3">
    <source>
        <dbReference type="EMBL" id="VFU00748.1"/>
    </source>
</evidence>
<keyword evidence="4" id="KW-1185">Reference proteome</keyword>
<feature type="region of interest" description="Disordered" evidence="1">
    <location>
        <begin position="190"/>
        <end position="273"/>
    </location>
</feature>
<evidence type="ECO:0000313" key="2">
    <source>
        <dbReference type="EMBL" id="KAF0683880.1"/>
    </source>
</evidence>
<dbReference type="EMBL" id="VJMH01007354">
    <property type="protein sequence ID" value="KAF0683880.1"/>
    <property type="molecule type" value="Genomic_DNA"/>
</dbReference>
<name>A0A485LPS4_9STRA</name>
<proteinExistence type="predicted"/>
<reference evidence="3 4" key="1">
    <citation type="submission" date="2019-03" db="EMBL/GenBank/DDBJ databases">
        <authorList>
            <person name="Gaulin E."/>
            <person name="Dumas B."/>
        </authorList>
    </citation>
    <scope>NUCLEOTIDE SEQUENCE [LARGE SCALE GENOMIC DNA]</scope>
    <source>
        <strain evidence="3">CBS 568.67</strain>
    </source>
</reference>
<gene>
    <name evidence="3" type="primary">Aste57867_24106</name>
    <name evidence="2" type="ORF">As57867_024033</name>
    <name evidence="3" type="ORF">ASTE57867_24106</name>
</gene>
<dbReference type="Gene3D" id="2.30.30.140">
    <property type="match status" value="1"/>
</dbReference>
<evidence type="ECO:0000313" key="4">
    <source>
        <dbReference type="Proteomes" id="UP000332933"/>
    </source>
</evidence>
<reference evidence="2" key="2">
    <citation type="submission" date="2019-06" db="EMBL/GenBank/DDBJ databases">
        <title>Genomics analysis of Aphanomyces spp. identifies a new class of oomycete effector associated with host adaptation.</title>
        <authorList>
            <person name="Gaulin E."/>
        </authorList>
    </citation>
    <scope>NUCLEOTIDE SEQUENCE</scope>
    <source>
        <strain evidence="2">CBS 578.67</strain>
    </source>
</reference>
<organism evidence="3 4">
    <name type="scientific">Aphanomyces stellatus</name>
    <dbReference type="NCBI Taxonomy" id="120398"/>
    <lineage>
        <taxon>Eukaryota</taxon>
        <taxon>Sar</taxon>
        <taxon>Stramenopiles</taxon>
        <taxon>Oomycota</taxon>
        <taxon>Saprolegniomycetes</taxon>
        <taxon>Saprolegniales</taxon>
        <taxon>Verrucalvaceae</taxon>
        <taxon>Aphanomyces</taxon>
    </lineage>
</organism>